<sequence>MNRSRCCPARLQCTVERLCPKASDCHLGSNDYQFRYNDGLSSAIGAKKTPLVYHCNDMDCILSPDLYGHQRPTRQLGPKPVNWWPSIQGPVCHNKKPESRARFIGLHYDITRAPPTEYEIQHF</sequence>
<dbReference type="RefSeq" id="XP_055875265.1">
    <property type="nucleotide sequence ID" value="XM_056019290.1"/>
</dbReference>
<evidence type="ECO:0000313" key="1">
    <source>
        <dbReference type="Proteomes" id="UP001165740"/>
    </source>
</evidence>
<evidence type="ECO:0000313" key="5">
    <source>
        <dbReference type="RefSeq" id="XP_055875264.1"/>
    </source>
</evidence>
<keyword evidence="1" id="KW-1185">Reference proteome</keyword>
<evidence type="ECO:0000313" key="6">
    <source>
        <dbReference type="RefSeq" id="XP_055875265.1"/>
    </source>
</evidence>
<evidence type="ECO:0000313" key="3">
    <source>
        <dbReference type="RefSeq" id="XP_013094940.2"/>
    </source>
</evidence>
<dbReference type="GeneID" id="106078583"/>
<dbReference type="RefSeq" id="XP_055875263.1">
    <property type="nucleotide sequence ID" value="XM_056019288.1"/>
</dbReference>
<dbReference type="RefSeq" id="XP_013094940.2">
    <property type="nucleotide sequence ID" value="XM_013239486.2"/>
</dbReference>
<proteinExistence type="predicted"/>
<dbReference type="RefSeq" id="XP_013094939.2">
    <property type="nucleotide sequence ID" value="XM_013239485.2"/>
</dbReference>
<dbReference type="RefSeq" id="XP_055875264.1">
    <property type="nucleotide sequence ID" value="XM_056019289.1"/>
</dbReference>
<name>A0A9W2ZJZ6_BIOGL</name>
<evidence type="ECO:0000313" key="4">
    <source>
        <dbReference type="RefSeq" id="XP_055875263.1"/>
    </source>
</evidence>
<organism evidence="1 5">
    <name type="scientific">Biomphalaria glabrata</name>
    <name type="common">Bloodfluke planorb</name>
    <name type="synonym">Freshwater snail</name>
    <dbReference type="NCBI Taxonomy" id="6526"/>
    <lineage>
        <taxon>Eukaryota</taxon>
        <taxon>Metazoa</taxon>
        <taxon>Spiralia</taxon>
        <taxon>Lophotrochozoa</taxon>
        <taxon>Mollusca</taxon>
        <taxon>Gastropoda</taxon>
        <taxon>Heterobranchia</taxon>
        <taxon>Euthyneura</taxon>
        <taxon>Panpulmonata</taxon>
        <taxon>Hygrophila</taxon>
        <taxon>Lymnaeoidea</taxon>
        <taxon>Planorbidae</taxon>
        <taxon>Biomphalaria</taxon>
    </lineage>
</organism>
<dbReference type="AlphaFoldDB" id="A0A9W2ZJZ6"/>
<gene>
    <name evidence="2 3 4 5 6" type="primary">LOC106078583</name>
</gene>
<accession>A0A9W2ZJZ6</accession>
<evidence type="ECO:0000313" key="2">
    <source>
        <dbReference type="RefSeq" id="XP_013094939.2"/>
    </source>
</evidence>
<dbReference type="KEGG" id="bgt:106078583"/>
<dbReference type="Proteomes" id="UP001165740">
    <property type="component" value="Chromosome 2"/>
</dbReference>
<protein>
    <submittedName>
        <fullName evidence="2 3">Uncharacterized protein LOC106078583 isoform X2</fullName>
    </submittedName>
</protein>
<reference evidence="2 3" key="1">
    <citation type="submission" date="2025-04" db="UniProtKB">
        <authorList>
            <consortium name="RefSeq"/>
        </authorList>
    </citation>
    <scope>IDENTIFICATION</scope>
</reference>
<dbReference type="OrthoDB" id="6160681at2759"/>